<reference evidence="4" key="1">
    <citation type="submission" date="2025-08" db="UniProtKB">
        <authorList>
            <consortium name="RefSeq"/>
        </authorList>
    </citation>
    <scope>IDENTIFICATION</scope>
    <source>
        <tissue evidence="4">Whole organism</tissue>
    </source>
</reference>
<evidence type="ECO:0000256" key="1">
    <source>
        <dbReference type="SAM" id="MobiDB-lite"/>
    </source>
</evidence>
<feature type="transmembrane region" description="Helical" evidence="2">
    <location>
        <begin position="75"/>
        <end position="96"/>
    </location>
</feature>
<keyword evidence="2" id="KW-0472">Membrane</keyword>
<feature type="transmembrane region" description="Helical" evidence="2">
    <location>
        <begin position="102"/>
        <end position="120"/>
    </location>
</feature>
<keyword evidence="3" id="KW-1185">Reference proteome</keyword>
<name>A0A979FI76_HYAAZ</name>
<feature type="compositionally biased region" description="Basic and acidic residues" evidence="1">
    <location>
        <begin position="1"/>
        <end position="15"/>
    </location>
</feature>
<feature type="transmembrane region" description="Helical" evidence="2">
    <location>
        <begin position="132"/>
        <end position="154"/>
    </location>
</feature>
<keyword evidence="2" id="KW-1133">Transmembrane helix</keyword>
<feature type="non-terminal residue" evidence="4">
    <location>
        <position position="160"/>
    </location>
</feature>
<dbReference type="KEGG" id="hazt:125177951"/>
<feature type="compositionally biased region" description="Basic and acidic residues" evidence="1">
    <location>
        <begin position="29"/>
        <end position="47"/>
    </location>
</feature>
<keyword evidence="2" id="KW-0812">Transmembrane</keyword>
<evidence type="ECO:0000313" key="4">
    <source>
        <dbReference type="RefSeq" id="XP_047736651.1"/>
    </source>
</evidence>
<gene>
    <name evidence="4" type="primary">LOC125177951</name>
</gene>
<dbReference type="RefSeq" id="XP_047736651.1">
    <property type="nucleotide sequence ID" value="XM_047880695.1"/>
</dbReference>
<evidence type="ECO:0000313" key="3">
    <source>
        <dbReference type="Proteomes" id="UP000694843"/>
    </source>
</evidence>
<protein>
    <submittedName>
        <fullName evidence="4">Uncharacterized protein LOC125177951</fullName>
    </submittedName>
</protein>
<sequence length="160" mass="18527">MFMEESKHAEKESKTENNTTGPGISSLPRHRELESLGERARSHQRRDVGSDEDMKLLLLSFNEHHFPVLQRLEQLMLLMAFPGIGTTFLLLLGLLMNRSLLLLPWLTSFGMIVVLDVVYIPYSFYFILNRSLLLLPWLTSFGMVVVLDVVYIPYSFYFIL</sequence>
<organism evidence="3 4">
    <name type="scientific">Hyalella azteca</name>
    <name type="common">Amphipod</name>
    <dbReference type="NCBI Taxonomy" id="294128"/>
    <lineage>
        <taxon>Eukaryota</taxon>
        <taxon>Metazoa</taxon>
        <taxon>Ecdysozoa</taxon>
        <taxon>Arthropoda</taxon>
        <taxon>Crustacea</taxon>
        <taxon>Multicrustacea</taxon>
        <taxon>Malacostraca</taxon>
        <taxon>Eumalacostraca</taxon>
        <taxon>Peracarida</taxon>
        <taxon>Amphipoda</taxon>
        <taxon>Senticaudata</taxon>
        <taxon>Talitrida</taxon>
        <taxon>Talitroidea</taxon>
        <taxon>Hyalellidae</taxon>
        <taxon>Hyalella</taxon>
    </lineage>
</organism>
<dbReference type="AlphaFoldDB" id="A0A979FI76"/>
<dbReference type="Proteomes" id="UP000694843">
    <property type="component" value="Unplaced"/>
</dbReference>
<dbReference type="GeneID" id="125177951"/>
<evidence type="ECO:0000256" key="2">
    <source>
        <dbReference type="SAM" id="Phobius"/>
    </source>
</evidence>
<accession>A0A979FI76</accession>
<proteinExistence type="predicted"/>
<feature type="region of interest" description="Disordered" evidence="1">
    <location>
        <begin position="1"/>
        <end position="47"/>
    </location>
</feature>